<feature type="transmembrane region" description="Helical" evidence="6">
    <location>
        <begin position="269"/>
        <end position="287"/>
    </location>
</feature>
<feature type="transmembrane region" description="Helical" evidence="6">
    <location>
        <begin position="41"/>
        <end position="59"/>
    </location>
</feature>
<feature type="transmembrane region" description="Helical" evidence="6">
    <location>
        <begin position="210"/>
        <end position="228"/>
    </location>
</feature>
<dbReference type="PANTHER" id="PTHR42920">
    <property type="entry name" value="OS03G0707200 PROTEIN-RELATED"/>
    <property type="match status" value="1"/>
</dbReference>
<evidence type="ECO:0000256" key="6">
    <source>
        <dbReference type="SAM" id="Phobius"/>
    </source>
</evidence>
<reference evidence="8 11" key="2">
    <citation type="submission" date="2020-12" db="EMBL/GenBank/DDBJ databases">
        <title>FDA dAtabase for Regulatory Grade micrObial Sequences (FDA-ARGOS): Supporting development and validation of Infectious Disease Dx tests.</title>
        <authorList>
            <person name="Sproer C."/>
            <person name="Gronow S."/>
            <person name="Severitt S."/>
            <person name="Schroder I."/>
            <person name="Tallon L."/>
            <person name="Sadzewicz L."/>
            <person name="Zhao X."/>
            <person name="Boylan J."/>
            <person name="Ott S."/>
            <person name="Bowen H."/>
            <person name="Vavikolanu K."/>
            <person name="Mehta A."/>
            <person name="Aluvathingal J."/>
            <person name="Nadendla S."/>
            <person name="Lowell S."/>
            <person name="Myers T."/>
            <person name="Yan Y."/>
            <person name="Sichtig H."/>
        </authorList>
    </citation>
    <scope>NUCLEOTIDE SEQUENCE [LARGE SCALE GENOMIC DNA]</scope>
    <source>
        <strain evidence="8 11">FDAARGOS_872</strain>
    </source>
</reference>
<dbReference type="Pfam" id="PF00892">
    <property type="entry name" value="EamA"/>
    <property type="match status" value="1"/>
</dbReference>
<dbReference type="EMBL" id="UGSB01000001">
    <property type="protein sequence ID" value="SUA51350.1"/>
    <property type="molecule type" value="Genomic_DNA"/>
</dbReference>
<protein>
    <submittedName>
        <fullName evidence="8">DMT family transporter</fullName>
    </submittedName>
    <submittedName>
        <fullName evidence="9">Inner membrane transporter rhtA</fullName>
    </submittedName>
</protein>
<dbReference type="EMBL" id="CP065725">
    <property type="protein sequence ID" value="QPT40509.1"/>
    <property type="molecule type" value="Genomic_DNA"/>
</dbReference>
<sequence>MSSSLRQYPMWVGVVTLILSIISLCTGTSFAKTLFSEVGAIGTTTFRIFFSACVLWLIWRPWRIPLTRVDLTTIIPYGVCIVGMNLPFYLSLQTLPVGIALAIEFTGPLGLAIYKSRTRFDFLWITFAVIGLYLLLWPGADSEELIALDLAGVIYALIAGVFWASYILVGQMARRVHPAHVTSYGLTAAAIFILPLGLISGGTTMFNPNLLLFGLAIAILSSALPYSLEIFALRILPAKTFSIMLSLEPAVGALAGIIILGEFIESKQWMAILLVVCASAGCTATAVRDHRKNTAKASSKDHNNSPN</sequence>
<evidence type="ECO:0000313" key="11">
    <source>
        <dbReference type="Proteomes" id="UP000594903"/>
    </source>
</evidence>
<accession>A0A378XCH5</accession>
<feature type="transmembrane region" description="Helical" evidence="6">
    <location>
        <begin position="146"/>
        <end position="169"/>
    </location>
</feature>
<dbReference type="InterPro" id="IPR037185">
    <property type="entry name" value="EmrE-like"/>
</dbReference>
<evidence type="ECO:0000256" key="1">
    <source>
        <dbReference type="ARBA" id="ARBA00004651"/>
    </source>
</evidence>
<evidence type="ECO:0000313" key="9">
    <source>
        <dbReference type="EMBL" id="SUA51350.1"/>
    </source>
</evidence>
<feature type="transmembrane region" description="Helical" evidence="6">
    <location>
        <begin position="121"/>
        <end position="140"/>
    </location>
</feature>
<keyword evidence="2" id="KW-1003">Cell membrane</keyword>
<dbReference type="InterPro" id="IPR000620">
    <property type="entry name" value="EamA_dom"/>
</dbReference>
<evidence type="ECO:0000256" key="4">
    <source>
        <dbReference type="ARBA" id="ARBA00022989"/>
    </source>
</evidence>
<feature type="transmembrane region" description="Helical" evidence="6">
    <location>
        <begin position="181"/>
        <end position="198"/>
    </location>
</feature>
<evidence type="ECO:0000256" key="3">
    <source>
        <dbReference type="ARBA" id="ARBA00022692"/>
    </source>
</evidence>
<feature type="transmembrane region" description="Helical" evidence="6">
    <location>
        <begin position="95"/>
        <end position="114"/>
    </location>
</feature>
<dbReference type="Proteomes" id="UP000594903">
    <property type="component" value="Chromosome"/>
</dbReference>
<reference evidence="9 10" key="1">
    <citation type="submission" date="2018-06" db="EMBL/GenBank/DDBJ databases">
        <authorList>
            <consortium name="Pathogen Informatics"/>
            <person name="Doyle S."/>
        </authorList>
    </citation>
    <scope>NUCLEOTIDE SEQUENCE [LARGE SCALE GENOMIC DNA]</scope>
    <source>
        <strain evidence="9 10">NCTC11997</strain>
    </source>
</reference>
<dbReference type="Proteomes" id="UP000254603">
    <property type="component" value="Unassembled WGS sequence"/>
</dbReference>
<keyword evidence="3 6" id="KW-0812">Transmembrane</keyword>
<evidence type="ECO:0000256" key="2">
    <source>
        <dbReference type="ARBA" id="ARBA00022475"/>
    </source>
</evidence>
<gene>
    <name evidence="9" type="primary">rhtA_1</name>
    <name evidence="8" type="ORF">I6G29_02580</name>
    <name evidence="9" type="ORF">NCTC11997_00564</name>
</gene>
<keyword evidence="11" id="KW-1185">Reference proteome</keyword>
<feature type="domain" description="EamA" evidence="7">
    <location>
        <begin position="151"/>
        <end position="279"/>
    </location>
</feature>
<comment type="subcellular location">
    <subcellularLocation>
        <location evidence="1">Cell membrane</location>
        <topology evidence="1">Multi-pass membrane protein</topology>
    </subcellularLocation>
</comment>
<dbReference type="InterPro" id="IPR051258">
    <property type="entry name" value="Diverse_Substrate_Transporter"/>
</dbReference>
<dbReference type="AlphaFoldDB" id="A0A378XCH5"/>
<organism evidence="9 10">
    <name type="scientific">Oligella ureolytica</name>
    <dbReference type="NCBI Taxonomy" id="90244"/>
    <lineage>
        <taxon>Bacteria</taxon>
        <taxon>Pseudomonadati</taxon>
        <taxon>Pseudomonadota</taxon>
        <taxon>Betaproteobacteria</taxon>
        <taxon>Burkholderiales</taxon>
        <taxon>Alcaligenaceae</taxon>
        <taxon>Oligella</taxon>
    </lineage>
</organism>
<dbReference type="GO" id="GO:0005886">
    <property type="term" value="C:plasma membrane"/>
    <property type="evidence" value="ECO:0007669"/>
    <property type="project" value="UniProtKB-SubCell"/>
</dbReference>
<dbReference type="OrthoDB" id="9815120at2"/>
<dbReference type="SUPFAM" id="SSF103481">
    <property type="entry name" value="Multidrug resistance efflux transporter EmrE"/>
    <property type="match status" value="2"/>
</dbReference>
<evidence type="ECO:0000313" key="10">
    <source>
        <dbReference type="Proteomes" id="UP000254603"/>
    </source>
</evidence>
<dbReference type="PANTHER" id="PTHR42920:SF5">
    <property type="entry name" value="EAMA DOMAIN-CONTAINING PROTEIN"/>
    <property type="match status" value="1"/>
</dbReference>
<dbReference type="RefSeq" id="WP_026253633.1">
    <property type="nucleotide sequence ID" value="NZ_CP065725.1"/>
</dbReference>
<evidence type="ECO:0000256" key="5">
    <source>
        <dbReference type="ARBA" id="ARBA00023136"/>
    </source>
</evidence>
<proteinExistence type="predicted"/>
<feature type="transmembrane region" description="Helical" evidence="6">
    <location>
        <begin position="240"/>
        <end position="263"/>
    </location>
</feature>
<evidence type="ECO:0000313" key="8">
    <source>
        <dbReference type="EMBL" id="QPT40509.1"/>
    </source>
</evidence>
<name>A0A378XCH5_9BURK</name>
<evidence type="ECO:0000259" key="7">
    <source>
        <dbReference type="Pfam" id="PF00892"/>
    </source>
</evidence>
<keyword evidence="5 6" id="KW-0472">Membrane</keyword>
<keyword evidence="4 6" id="KW-1133">Transmembrane helix</keyword>